<dbReference type="GO" id="GO:0005886">
    <property type="term" value="C:plasma membrane"/>
    <property type="evidence" value="ECO:0007669"/>
    <property type="project" value="UniProtKB-SubCell"/>
</dbReference>
<dbReference type="InterPro" id="IPR003010">
    <property type="entry name" value="C-N_Hydrolase"/>
</dbReference>
<keyword evidence="4" id="KW-0808">Transferase</keyword>
<feature type="transmembrane region" description="Helical" evidence="9">
    <location>
        <begin position="185"/>
        <end position="204"/>
    </location>
</feature>
<sequence length="480" mass="52087">MALKLSNSALVVLCLATSAALFFLGTGLAPVWLFTWLAAIPVLWIAPRVSAADAFLLAVAAYALGGLNEWSYSRTVLPTLLVVCILLATACLFAIAVLLFRSRIVRGKLWQAVLIVPAFWVSCEYLIAVTSVHGTFGNISYSQMNFLPILQIASVTGIWGISFCIFLFASTVAAMCSSGTVSTKISLVLAVFVFLACVFGYGIWRLAATPRDSATVKVALIASDESANIHPQTTAQAEAIFQRYAEQMKPLAAQGVQIFVLPEHSGPVTDASQAGFDAFMGQMAKQTDAYVAVGIDQSTSNATWNQERLYSPKGSFVASYNKHHLLPHFEEETPGTNRAVVTDASGKWGMQICKDMDFPHLSRQYSQDGIGLLLVPAWDFVQDGWLHGRMAVLRGVESGFSIARSAKLGILTVTDDRGRILAERDTLGVPFATVIATVPVRHDATIYSRFGDWFAWLNLALLLVLLAMPMIGTRFVKLSS</sequence>
<dbReference type="EMBL" id="CP060394">
    <property type="protein sequence ID" value="QNI30298.1"/>
    <property type="molecule type" value="Genomic_DNA"/>
</dbReference>
<evidence type="ECO:0000313" key="11">
    <source>
        <dbReference type="EMBL" id="QNI30298.1"/>
    </source>
</evidence>
<dbReference type="InterPro" id="IPR004563">
    <property type="entry name" value="Apolipo_AcylTrfase"/>
</dbReference>
<evidence type="ECO:0000256" key="6">
    <source>
        <dbReference type="ARBA" id="ARBA00022989"/>
    </source>
</evidence>
<reference evidence="11 12" key="1">
    <citation type="submission" date="2020-08" db="EMBL/GenBank/DDBJ databases">
        <title>Edaphobacter telluris sp. nov. and Acidobacterium dinghuensis sp. nov., two acidobacteria isolated from forest soil.</title>
        <authorList>
            <person name="Fu J."/>
            <person name="Qiu L."/>
        </authorList>
    </citation>
    <scope>NUCLEOTIDE SEQUENCE [LARGE SCALE GENOMIC DNA]</scope>
    <source>
        <strain evidence="11">4Y35</strain>
    </source>
</reference>
<keyword evidence="8" id="KW-0012">Acyltransferase</keyword>
<proteinExistence type="inferred from homology"/>
<evidence type="ECO:0000256" key="5">
    <source>
        <dbReference type="ARBA" id="ARBA00022692"/>
    </source>
</evidence>
<keyword evidence="6 9" id="KW-1133">Transmembrane helix</keyword>
<dbReference type="InterPro" id="IPR045378">
    <property type="entry name" value="LNT_N"/>
</dbReference>
<organism evidence="11 12">
    <name type="scientific">Alloacidobacterium dinghuense</name>
    <dbReference type="NCBI Taxonomy" id="2763107"/>
    <lineage>
        <taxon>Bacteria</taxon>
        <taxon>Pseudomonadati</taxon>
        <taxon>Acidobacteriota</taxon>
        <taxon>Terriglobia</taxon>
        <taxon>Terriglobales</taxon>
        <taxon>Acidobacteriaceae</taxon>
        <taxon>Alloacidobacterium</taxon>
    </lineage>
</organism>
<comment type="subcellular location">
    <subcellularLocation>
        <location evidence="1">Cell membrane</location>
        <topology evidence="1">Multi-pass membrane protein</topology>
    </subcellularLocation>
</comment>
<dbReference type="Proteomes" id="UP000515312">
    <property type="component" value="Chromosome"/>
</dbReference>
<keyword evidence="7 9" id="KW-0472">Membrane</keyword>
<keyword evidence="12" id="KW-1185">Reference proteome</keyword>
<evidence type="ECO:0000256" key="2">
    <source>
        <dbReference type="ARBA" id="ARBA00010065"/>
    </source>
</evidence>
<feature type="transmembrane region" description="Helical" evidence="9">
    <location>
        <begin position="79"/>
        <end position="100"/>
    </location>
</feature>
<dbReference type="InterPro" id="IPR036526">
    <property type="entry name" value="C-N_Hydrolase_sf"/>
</dbReference>
<dbReference type="AlphaFoldDB" id="A0A7G8BCM8"/>
<feature type="domain" description="CN hydrolase" evidence="10">
    <location>
        <begin position="216"/>
        <end position="440"/>
    </location>
</feature>
<feature type="transmembrane region" description="Helical" evidence="9">
    <location>
        <begin position="112"/>
        <end position="132"/>
    </location>
</feature>
<dbReference type="RefSeq" id="WP_186740087.1">
    <property type="nucleotide sequence ID" value="NZ_CP060394.1"/>
</dbReference>
<evidence type="ECO:0000313" key="12">
    <source>
        <dbReference type="Proteomes" id="UP000515312"/>
    </source>
</evidence>
<keyword evidence="5 9" id="KW-0812">Transmembrane</keyword>
<comment type="similarity">
    <text evidence="2">Belongs to the CN hydrolase family. Apolipoprotein N-acyltransferase subfamily.</text>
</comment>
<dbReference type="SUPFAM" id="SSF56317">
    <property type="entry name" value="Carbon-nitrogen hydrolase"/>
    <property type="match status" value="1"/>
</dbReference>
<accession>A0A7G8BCM8</accession>
<dbReference type="GO" id="GO:0016410">
    <property type="term" value="F:N-acyltransferase activity"/>
    <property type="evidence" value="ECO:0007669"/>
    <property type="project" value="InterPro"/>
</dbReference>
<feature type="transmembrane region" description="Helical" evidence="9">
    <location>
        <begin position="453"/>
        <end position="476"/>
    </location>
</feature>
<name>A0A7G8BCM8_9BACT</name>
<feature type="transmembrane region" description="Helical" evidence="9">
    <location>
        <begin position="54"/>
        <end position="73"/>
    </location>
</feature>
<evidence type="ECO:0000256" key="7">
    <source>
        <dbReference type="ARBA" id="ARBA00023136"/>
    </source>
</evidence>
<gene>
    <name evidence="11" type="ORF">H7849_14030</name>
</gene>
<dbReference type="PANTHER" id="PTHR38686">
    <property type="entry name" value="APOLIPOPROTEIN N-ACYLTRANSFERASE"/>
    <property type="match status" value="1"/>
</dbReference>
<evidence type="ECO:0000256" key="8">
    <source>
        <dbReference type="ARBA" id="ARBA00023315"/>
    </source>
</evidence>
<evidence type="ECO:0000259" key="10">
    <source>
        <dbReference type="PROSITE" id="PS50263"/>
    </source>
</evidence>
<dbReference type="Pfam" id="PF20154">
    <property type="entry name" value="LNT_N"/>
    <property type="match status" value="1"/>
</dbReference>
<dbReference type="PROSITE" id="PS50263">
    <property type="entry name" value="CN_HYDROLASE"/>
    <property type="match status" value="1"/>
</dbReference>
<dbReference type="GO" id="GO:0042158">
    <property type="term" value="P:lipoprotein biosynthetic process"/>
    <property type="evidence" value="ECO:0007669"/>
    <property type="project" value="InterPro"/>
</dbReference>
<evidence type="ECO:0000256" key="9">
    <source>
        <dbReference type="SAM" id="Phobius"/>
    </source>
</evidence>
<dbReference type="Pfam" id="PF00795">
    <property type="entry name" value="CN_hydrolase"/>
    <property type="match status" value="1"/>
</dbReference>
<dbReference type="PANTHER" id="PTHR38686:SF1">
    <property type="entry name" value="APOLIPOPROTEIN N-ACYLTRANSFERASE"/>
    <property type="match status" value="1"/>
</dbReference>
<dbReference type="KEGG" id="adin:H7849_14030"/>
<feature type="transmembrane region" description="Helical" evidence="9">
    <location>
        <begin position="152"/>
        <end position="173"/>
    </location>
</feature>
<protein>
    <recommendedName>
        <fullName evidence="10">CN hydrolase domain-containing protein</fullName>
    </recommendedName>
</protein>
<keyword evidence="3" id="KW-1003">Cell membrane</keyword>
<evidence type="ECO:0000256" key="4">
    <source>
        <dbReference type="ARBA" id="ARBA00022679"/>
    </source>
</evidence>
<evidence type="ECO:0000256" key="3">
    <source>
        <dbReference type="ARBA" id="ARBA00022475"/>
    </source>
</evidence>
<dbReference type="Gene3D" id="3.60.110.10">
    <property type="entry name" value="Carbon-nitrogen hydrolase"/>
    <property type="match status" value="1"/>
</dbReference>
<evidence type="ECO:0000256" key="1">
    <source>
        <dbReference type="ARBA" id="ARBA00004651"/>
    </source>
</evidence>